<gene>
    <name evidence="3" type="ORF">AK812_SmicGene1168</name>
</gene>
<evidence type="ECO:0000259" key="2">
    <source>
        <dbReference type="PROSITE" id="PS50030"/>
    </source>
</evidence>
<feature type="compositionally biased region" description="Basic and acidic residues" evidence="1">
    <location>
        <begin position="600"/>
        <end position="611"/>
    </location>
</feature>
<feature type="region of interest" description="Disordered" evidence="1">
    <location>
        <begin position="342"/>
        <end position="361"/>
    </location>
</feature>
<name>A0A1Q9F4Q0_SYMMI</name>
<evidence type="ECO:0000313" key="4">
    <source>
        <dbReference type="Proteomes" id="UP000186817"/>
    </source>
</evidence>
<dbReference type="InterPro" id="IPR015940">
    <property type="entry name" value="UBA"/>
</dbReference>
<dbReference type="Proteomes" id="UP000186817">
    <property type="component" value="Unassembled WGS sequence"/>
</dbReference>
<keyword evidence="4" id="KW-1185">Reference proteome</keyword>
<feature type="region of interest" description="Disordered" evidence="1">
    <location>
        <begin position="1268"/>
        <end position="1288"/>
    </location>
</feature>
<accession>A0A1Q9F4Q0</accession>
<feature type="region of interest" description="Disordered" evidence="1">
    <location>
        <begin position="718"/>
        <end position="740"/>
    </location>
</feature>
<feature type="compositionally biased region" description="Basic and acidic residues" evidence="1">
    <location>
        <begin position="940"/>
        <end position="952"/>
    </location>
</feature>
<feature type="compositionally biased region" description="Basic and acidic residues" evidence="1">
    <location>
        <begin position="879"/>
        <end position="894"/>
    </location>
</feature>
<feature type="region of interest" description="Disordered" evidence="1">
    <location>
        <begin position="369"/>
        <end position="404"/>
    </location>
</feature>
<dbReference type="EMBL" id="LSRX01000012">
    <property type="protein sequence ID" value="OLQ14641.1"/>
    <property type="molecule type" value="Genomic_DNA"/>
</dbReference>
<feature type="domain" description="UBA" evidence="2">
    <location>
        <begin position="835"/>
        <end position="876"/>
    </location>
</feature>
<organism evidence="3 4">
    <name type="scientific">Symbiodinium microadriaticum</name>
    <name type="common">Dinoflagellate</name>
    <name type="synonym">Zooxanthella microadriatica</name>
    <dbReference type="NCBI Taxonomy" id="2951"/>
    <lineage>
        <taxon>Eukaryota</taxon>
        <taxon>Sar</taxon>
        <taxon>Alveolata</taxon>
        <taxon>Dinophyceae</taxon>
        <taxon>Suessiales</taxon>
        <taxon>Symbiodiniaceae</taxon>
        <taxon>Symbiodinium</taxon>
    </lineage>
</organism>
<comment type="caution">
    <text evidence="3">The sequence shown here is derived from an EMBL/GenBank/DDBJ whole genome shotgun (WGS) entry which is preliminary data.</text>
</comment>
<protein>
    <recommendedName>
        <fullName evidence="2">UBA domain-containing protein</fullName>
    </recommendedName>
</protein>
<dbReference type="Gene3D" id="1.10.8.10">
    <property type="entry name" value="DNA helicase RuvA subunit, C-terminal domain"/>
    <property type="match status" value="1"/>
</dbReference>
<evidence type="ECO:0000313" key="3">
    <source>
        <dbReference type="EMBL" id="OLQ14641.1"/>
    </source>
</evidence>
<evidence type="ECO:0000256" key="1">
    <source>
        <dbReference type="SAM" id="MobiDB-lite"/>
    </source>
</evidence>
<feature type="compositionally biased region" description="Basic and acidic residues" evidence="1">
    <location>
        <begin position="973"/>
        <end position="1058"/>
    </location>
</feature>
<reference evidence="3 4" key="1">
    <citation type="submission" date="2016-02" db="EMBL/GenBank/DDBJ databases">
        <title>Genome analysis of coral dinoflagellate symbionts highlights evolutionary adaptations to a symbiotic lifestyle.</title>
        <authorList>
            <person name="Aranda M."/>
            <person name="Li Y."/>
            <person name="Liew Y.J."/>
            <person name="Baumgarten S."/>
            <person name="Simakov O."/>
            <person name="Wilson M."/>
            <person name="Piel J."/>
            <person name="Ashoor H."/>
            <person name="Bougouffa S."/>
            <person name="Bajic V.B."/>
            <person name="Ryu T."/>
            <person name="Ravasi T."/>
            <person name="Bayer T."/>
            <person name="Micklem G."/>
            <person name="Kim H."/>
            <person name="Bhak J."/>
            <person name="Lajeunesse T.C."/>
            <person name="Voolstra C.R."/>
        </authorList>
    </citation>
    <scope>NUCLEOTIDE SEQUENCE [LARGE SCALE GENOMIC DNA]</scope>
    <source>
        <strain evidence="3 4">CCMP2467</strain>
    </source>
</reference>
<dbReference type="PANTHER" id="PTHR36812:SF9">
    <property type="entry name" value="MYB-LIKE PROTEIN X ISOFORM X1"/>
    <property type="match status" value="1"/>
</dbReference>
<feature type="region of interest" description="Disordered" evidence="1">
    <location>
        <begin position="879"/>
        <end position="1115"/>
    </location>
</feature>
<sequence>MGAVGLGADFMSNPAGAKAWGKIALCVVAVNEMPTPGLPSAVEKFPKLGKFQELCFTFCTASQIMYGVLEMLPHQNFCSITWEKGLPEACVWRWVSWESTMDLLQAKQKNLLNRDSERVDLIKETASEGAERLKVLKKAVSTLSKNIKTTGGHAALEQIKGELSRLEVEVIGGLERFATWPTGEDLLATERLPPGLLSSLVDNKLVSDDFLAEVTRQKTLTNRVVRRTQSLILASIWDAEDLTGTPVHQASRFDAWAGLGHDLMEGALRLRDCEGHVPIAVVDNDDFSFDTARHRWNAVSDGILNSYHGCVHDVVPEFLAHSPATKLCDLFKRIGATARVTRCKANKRKAEEPTMDNQDTLVMQDASEELDDGSDHASENSDGASSPDDAADGSEDLGSADEDDEATFRARFESFSSEEVDGILQSIKSHELFPFFEEFQIGSAEYHSEKSMFGSVPVEDVLSWNDWLEQHGEALSQYAMSTAAAKAKLLVLSEPAQGEAADEAAGAVEDASHTKEDDDEHDDDRGESGGPAACEDDGADGDASPVGDRDGSQESGASDDEFAYLEELVTHAREFLMDDDSLAAGSSKRRLDFADNDDGCDIKKEEKKDGPEFVPSSFRASGLPAADINKVQKAALESVKHHILSPQEQLDLIKNERAKKAAAAPKKGKCAGNGYFVYWAPAGTLYTIRSKAEKDGFEDDDEAITRVVEGEVKIQQSRLAKKNKDKVPPPPPLAEESESSEVLTDTLQAWGYAGKAIDAPLWGTLPGISSLCRNISKLAKEHLQDIKVGGRDLVNTAAYTASFGMHIASLKSGCLGLPPSGSAAVDVSRRKKGKTMDESKCLEKLVKMGFDRDAACIALADNRGDATKAVLALVAAEKAGLKKPAETSNEKPEATSKSNAKKPKTATPASSEKLEAEEVASSKKLKAEKTKKSSAVKPTSSEKPEAKPESAAKIKAKKPVASPQEPPSKRTKKTQEEPEVDMVKELAEMLDEVKATKEKEDKKETKEKKDKKETKEKKDKKETKEKKDKKETKEKEEKEDKKKIKKDDKKDAEKKDETNNAGSPPATPPPRVREPPASGEKVEKCDLRNLNPKSMAKFFSPDTYKGTGDAPGPCKHQKLMERQATVASIELKGVDESPEPSTQNAAASPAADLQVPYDEFCQKATLIEDDLKVDAVTWDKQVATSQNPESVVMVKWLRSVTLMFSRTNPDRYWLNMAAIFTNLAGMREAMSGYDAVLPAEVIRKMQLEHLIYEQTAVTCPLHSDLADTSEVKERTDRSSSRGGSKGGLFQIKDTTIEPVPARERHVTIFVCLASPQFMALLQQQLDRAGKKRLHWSVTLAEKHTIICSA</sequence>
<feature type="compositionally biased region" description="Low complexity" evidence="1">
    <location>
        <begin position="498"/>
        <end position="509"/>
    </location>
</feature>
<feature type="compositionally biased region" description="Acidic residues" evidence="1">
    <location>
        <begin position="389"/>
        <end position="404"/>
    </location>
</feature>
<feature type="compositionally biased region" description="Basic and acidic residues" evidence="1">
    <location>
        <begin position="1269"/>
        <end position="1279"/>
    </location>
</feature>
<feature type="region of interest" description="Disordered" evidence="1">
    <location>
        <begin position="594"/>
        <end position="615"/>
    </location>
</feature>
<proteinExistence type="predicted"/>
<dbReference type="PANTHER" id="PTHR36812">
    <property type="entry name" value="NEUROFILAMENT TRIPLET M PROTEIN-LIKE PROTEIN"/>
    <property type="match status" value="1"/>
</dbReference>
<dbReference type="OrthoDB" id="433497at2759"/>
<feature type="region of interest" description="Disordered" evidence="1">
    <location>
        <begin position="498"/>
        <end position="559"/>
    </location>
</feature>
<dbReference type="PROSITE" id="PS50030">
    <property type="entry name" value="UBA"/>
    <property type="match status" value="1"/>
</dbReference>